<proteinExistence type="predicted"/>
<evidence type="ECO:0000313" key="2">
    <source>
        <dbReference type="EMBL" id="MXP38809.1"/>
    </source>
</evidence>
<evidence type="ECO:0000313" key="3">
    <source>
        <dbReference type="Proteomes" id="UP000430021"/>
    </source>
</evidence>
<organism evidence="2 3">
    <name type="scientific">Erythrobacter ramosus</name>
    <dbReference type="NCBI Taxonomy" id="35811"/>
    <lineage>
        <taxon>Bacteria</taxon>
        <taxon>Pseudomonadati</taxon>
        <taxon>Pseudomonadota</taxon>
        <taxon>Alphaproteobacteria</taxon>
        <taxon>Sphingomonadales</taxon>
        <taxon>Erythrobacteraceae</taxon>
        <taxon>Erythrobacter/Porphyrobacter group</taxon>
        <taxon>Erythrobacter</taxon>
    </lineage>
</organism>
<dbReference type="EMBL" id="WTYB01000002">
    <property type="protein sequence ID" value="MXP38809.1"/>
    <property type="molecule type" value="Genomic_DNA"/>
</dbReference>
<sequence>MENLSPAALPDGGAQTVLAALEQQLAALDRLGSYIAAAHVDAAIQQMRRDQAAR</sequence>
<reference evidence="2 3" key="1">
    <citation type="submission" date="2019-12" db="EMBL/GenBank/DDBJ databases">
        <title>Genomic-based taxomic classification of the family Erythrobacteraceae.</title>
        <authorList>
            <person name="Xu L."/>
        </authorList>
    </citation>
    <scope>NUCLEOTIDE SEQUENCE [LARGE SCALE GENOMIC DNA]</scope>
    <source>
        <strain evidence="2 3">JCM 10282</strain>
    </source>
</reference>
<accession>A0A6I4UMU5</accession>
<dbReference type="RefSeq" id="WP_160760916.1">
    <property type="nucleotide sequence ID" value="NZ_BAAADZ010000010.1"/>
</dbReference>
<reference evidence="1 4" key="2">
    <citation type="submission" date="2020-08" db="EMBL/GenBank/DDBJ databases">
        <title>Genomic Encyclopedia of Type Strains, Phase IV (KMG-IV): sequencing the most valuable type-strain genomes for metagenomic binning, comparative biology and taxonomic classification.</title>
        <authorList>
            <person name="Goeker M."/>
        </authorList>
    </citation>
    <scope>NUCLEOTIDE SEQUENCE [LARGE SCALE GENOMIC DNA]</scope>
    <source>
        <strain evidence="1 4">DSM 8510</strain>
    </source>
</reference>
<dbReference type="EMBL" id="JACICE010000002">
    <property type="protein sequence ID" value="MBB3776105.1"/>
    <property type="molecule type" value="Genomic_DNA"/>
</dbReference>
<dbReference type="AlphaFoldDB" id="A0A6I4UMU5"/>
<gene>
    <name evidence="1" type="ORF">FHS52_002074</name>
    <name evidence="2" type="ORF">GRI59_09340</name>
</gene>
<dbReference type="Proteomes" id="UP000430021">
    <property type="component" value="Unassembled WGS sequence"/>
</dbReference>
<dbReference type="Proteomes" id="UP000548685">
    <property type="component" value="Unassembled WGS sequence"/>
</dbReference>
<evidence type="ECO:0000313" key="4">
    <source>
        <dbReference type="Proteomes" id="UP000548685"/>
    </source>
</evidence>
<comment type="caution">
    <text evidence="2">The sequence shown here is derived from an EMBL/GenBank/DDBJ whole genome shotgun (WGS) entry which is preliminary data.</text>
</comment>
<protein>
    <submittedName>
        <fullName evidence="2">Uncharacterized protein</fullName>
    </submittedName>
</protein>
<keyword evidence="4" id="KW-1185">Reference proteome</keyword>
<name>A0A6I4UMU5_9SPHN</name>
<evidence type="ECO:0000313" key="1">
    <source>
        <dbReference type="EMBL" id="MBB3776105.1"/>
    </source>
</evidence>